<feature type="compositionally biased region" description="Basic and acidic residues" evidence="1">
    <location>
        <begin position="104"/>
        <end position="114"/>
    </location>
</feature>
<dbReference type="RefSeq" id="WP_139688954.1">
    <property type="nucleotide sequence ID" value="NZ_WEHW01000043.1"/>
</dbReference>
<sequence length="202" mass="22304">MTTYDVIIPEGHVILRDRATGRELRLSAAEGPLCLGSAEFSFSLDLKPFEEKGNKASEGPGESAGALPQALPDEIAAALERFRRPAPGSGPETELPFLSPAENLEPKGADEKDPQPALRALDAPLESLTESEFEKTLESLVRARDEAAREAEFLEEIEADPEDIAELRAHKSALDERFARVAKRFDAWRELQKRLDEERGLL</sequence>
<keyword evidence="3" id="KW-1185">Reference proteome</keyword>
<evidence type="ECO:0000256" key="1">
    <source>
        <dbReference type="SAM" id="MobiDB-lite"/>
    </source>
</evidence>
<feature type="region of interest" description="Disordered" evidence="1">
    <location>
        <begin position="84"/>
        <end position="117"/>
    </location>
</feature>
<reference evidence="2 3" key="1">
    <citation type="submission" date="2019-10" db="EMBL/GenBank/DDBJ databases">
        <title>Genome diversity of Sutterella seckii.</title>
        <authorList>
            <person name="Chaplin A.V."/>
            <person name="Sokolova S.R."/>
            <person name="Mosin K.A."/>
            <person name="Ivanova E.L."/>
            <person name="Kochetkova T.O."/>
            <person name="Goltsov A.Y."/>
            <person name="Trofimov D.Y."/>
            <person name="Efimov B.A."/>
        </authorList>
    </citation>
    <scope>NUCLEOTIDE SEQUENCE [LARGE SCALE GENOMIC DNA]</scope>
    <source>
        <strain evidence="2 3">ASD3426</strain>
    </source>
</reference>
<dbReference type="Proteomes" id="UP000469462">
    <property type="component" value="Unassembled WGS sequence"/>
</dbReference>
<proteinExistence type="predicted"/>
<feature type="region of interest" description="Disordered" evidence="1">
    <location>
        <begin position="51"/>
        <end position="71"/>
    </location>
</feature>
<gene>
    <name evidence="2" type="ORF">GBM96_09360</name>
</gene>
<evidence type="ECO:0000313" key="2">
    <source>
        <dbReference type="EMBL" id="KAB7650296.1"/>
    </source>
</evidence>
<dbReference type="AlphaFoldDB" id="A0AAI9SC30"/>
<evidence type="ECO:0000313" key="3">
    <source>
        <dbReference type="Proteomes" id="UP000469462"/>
    </source>
</evidence>
<accession>A0AAI9SC30</accession>
<dbReference type="EMBL" id="WEHW01000043">
    <property type="protein sequence ID" value="KAB7650296.1"/>
    <property type="molecule type" value="Genomic_DNA"/>
</dbReference>
<name>A0AAI9SC30_9BURK</name>
<organism evidence="2 3">
    <name type="scientific">Sutterella seckii</name>
    <dbReference type="NCBI Taxonomy" id="1944635"/>
    <lineage>
        <taxon>Bacteria</taxon>
        <taxon>Pseudomonadati</taxon>
        <taxon>Pseudomonadota</taxon>
        <taxon>Betaproteobacteria</taxon>
        <taxon>Burkholderiales</taxon>
        <taxon>Sutterellaceae</taxon>
        <taxon>Sutterella</taxon>
    </lineage>
</organism>
<protein>
    <submittedName>
        <fullName evidence="2">Uncharacterized protein</fullName>
    </submittedName>
</protein>
<comment type="caution">
    <text evidence="2">The sequence shown here is derived from an EMBL/GenBank/DDBJ whole genome shotgun (WGS) entry which is preliminary data.</text>
</comment>